<dbReference type="KEGG" id="tpr:Tpau_0017"/>
<feature type="compositionally biased region" description="Low complexity" evidence="1">
    <location>
        <begin position="523"/>
        <end position="544"/>
    </location>
</feature>
<dbReference type="Pfam" id="PF13688">
    <property type="entry name" value="Reprolysin_5"/>
    <property type="match status" value="1"/>
</dbReference>
<dbReference type="HOGENOM" id="CLU_434087_0_0_11"/>
<dbReference type="GO" id="GO:0008237">
    <property type="term" value="F:metallopeptidase activity"/>
    <property type="evidence" value="ECO:0007669"/>
    <property type="project" value="InterPro"/>
</dbReference>
<dbReference type="eggNOG" id="ENOG5033IPT">
    <property type="taxonomic scope" value="Bacteria"/>
</dbReference>
<dbReference type="Gene3D" id="3.40.390.10">
    <property type="entry name" value="Collagenase (Catalytic Domain)"/>
    <property type="match status" value="1"/>
</dbReference>
<feature type="compositionally biased region" description="Low complexity" evidence="1">
    <location>
        <begin position="579"/>
        <end position="630"/>
    </location>
</feature>
<reference evidence="2 3" key="2">
    <citation type="journal article" date="2011" name="Stand. Genomic Sci.">
        <title>Complete genome sequence of Tsukamurella paurometabola type strain (no. 33).</title>
        <authorList>
            <person name="Munk A.C."/>
            <person name="Lapidus A."/>
            <person name="Lucas S."/>
            <person name="Nolan M."/>
            <person name="Tice H."/>
            <person name="Cheng J.F."/>
            <person name="Del Rio T.G."/>
            <person name="Goodwin L."/>
            <person name="Pitluck S."/>
            <person name="Liolios K."/>
            <person name="Huntemann M."/>
            <person name="Ivanova N."/>
            <person name="Mavromatis K."/>
            <person name="Mikhailova N."/>
            <person name="Pati A."/>
            <person name="Chen A."/>
            <person name="Palaniappan K."/>
            <person name="Tapia R."/>
            <person name="Han C."/>
            <person name="Land M."/>
            <person name="Hauser L."/>
            <person name="Chang Y.J."/>
            <person name="Jeffries C.D."/>
            <person name="Brettin T."/>
            <person name="Yasawong M."/>
            <person name="Brambilla E.M."/>
            <person name="Rohde M."/>
            <person name="Sikorski J."/>
            <person name="Goker M."/>
            <person name="Detter J.C."/>
            <person name="Woyke T."/>
            <person name="Bristow J."/>
            <person name="Eisen J.A."/>
            <person name="Markowitz V."/>
            <person name="Hugenholtz P."/>
            <person name="Kyrpides N.C."/>
            <person name="Klenk H.P."/>
        </authorList>
    </citation>
    <scope>NUCLEOTIDE SEQUENCE [LARGE SCALE GENOMIC DNA]</scope>
    <source>
        <strain evidence="3">ATCC 8368 / DSM 20162 / CCUG 35730 / CIP 100753 / JCM 10117 / KCTC 9821 / NBRC 16120 / NCIMB 702349 / NCTC 13040</strain>
    </source>
</reference>
<organism evidence="2 3">
    <name type="scientific">Tsukamurella paurometabola (strain ATCC 8368 / DSM 20162 / CCUG 35730 / CIP 100753 / JCM 10117 / KCTC 9821 / NBRC 16120 / NCIMB 702349 / NCTC 13040)</name>
    <name type="common">Corynebacterium paurometabolum</name>
    <dbReference type="NCBI Taxonomy" id="521096"/>
    <lineage>
        <taxon>Bacteria</taxon>
        <taxon>Bacillati</taxon>
        <taxon>Actinomycetota</taxon>
        <taxon>Actinomycetes</taxon>
        <taxon>Mycobacteriales</taxon>
        <taxon>Tsukamurellaceae</taxon>
        <taxon>Tsukamurella</taxon>
    </lineage>
</organism>
<accession>D5UPB9</accession>
<keyword evidence="3" id="KW-1185">Reference proteome</keyword>
<protein>
    <submittedName>
        <fullName evidence="2">Uncharacterized protein</fullName>
    </submittedName>
</protein>
<evidence type="ECO:0000256" key="1">
    <source>
        <dbReference type="SAM" id="MobiDB-lite"/>
    </source>
</evidence>
<proteinExistence type="predicted"/>
<dbReference type="EMBL" id="CP001966">
    <property type="protein sequence ID" value="ADG76671.1"/>
    <property type="molecule type" value="Genomic_DNA"/>
</dbReference>
<feature type="compositionally biased region" description="Polar residues" evidence="1">
    <location>
        <begin position="567"/>
        <end position="578"/>
    </location>
</feature>
<reference evidence="3" key="1">
    <citation type="submission" date="2010-03" db="EMBL/GenBank/DDBJ databases">
        <title>The complete chromosome of Tsukamurella paurometabola DSM 20162.</title>
        <authorList>
            <consortium name="US DOE Joint Genome Institute (JGI-PGF)"/>
            <person name="Lucas S."/>
            <person name="Copeland A."/>
            <person name="Lapidus A."/>
            <person name="Glavina del Rio T."/>
            <person name="Dalin E."/>
            <person name="Tice H."/>
            <person name="Bruce D."/>
            <person name="Goodwin L."/>
            <person name="Pitluck S."/>
            <person name="Kyrpides N."/>
            <person name="Mavromatis K."/>
            <person name="Ivanova N."/>
            <person name="Mikhailova N."/>
            <person name="Munk A.C."/>
            <person name="Brettin T."/>
            <person name="Detter J.C."/>
            <person name="Tapia R."/>
            <person name="Han C."/>
            <person name="Larimer F."/>
            <person name="Land M."/>
            <person name="Hauser L."/>
            <person name="Markowitz V."/>
            <person name="Cheng J.-F."/>
            <person name="Hugenholtz P."/>
            <person name="Woyke T."/>
            <person name="Wu D."/>
            <person name="Jando M."/>
            <person name="Brambilla E."/>
            <person name="Klenk H.-P."/>
            <person name="Eisen J.A."/>
        </authorList>
    </citation>
    <scope>NUCLEOTIDE SEQUENCE [LARGE SCALE GENOMIC DNA]</scope>
    <source>
        <strain evidence="3">ATCC 8368 / DSM 20162 / CCUG 35730 / CIP 100753 / JCM 10117 / KCTC 9821 / NBRC 16120 / NCIMB 702349 / NCTC 13040</strain>
    </source>
</reference>
<dbReference type="AlphaFoldDB" id="D5UPB9"/>
<feature type="region of interest" description="Disordered" evidence="1">
    <location>
        <begin position="464"/>
        <end position="493"/>
    </location>
</feature>
<dbReference type="STRING" id="521096.Tpau_0017"/>
<evidence type="ECO:0000313" key="3">
    <source>
        <dbReference type="Proteomes" id="UP000001213"/>
    </source>
</evidence>
<gene>
    <name evidence="2" type="ordered locus">Tpau_0017</name>
</gene>
<feature type="region of interest" description="Disordered" evidence="1">
    <location>
        <begin position="523"/>
        <end position="630"/>
    </location>
</feature>
<dbReference type="SUPFAM" id="SSF55486">
    <property type="entry name" value="Metalloproteases ('zincins'), catalytic domain"/>
    <property type="match status" value="1"/>
</dbReference>
<evidence type="ECO:0000313" key="2">
    <source>
        <dbReference type="EMBL" id="ADG76671.1"/>
    </source>
</evidence>
<dbReference type="InterPro" id="IPR024079">
    <property type="entry name" value="MetalloPept_cat_dom_sf"/>
</dbReference>
<dbReference type="Proteomes" id="UP000001213">
    <property type="component" value="Chromosome"/>
</dbReference>
<sequence>MKVRPERMARLRRRGTFRPSFVIAKLKGALVRNLPRHRSSMIGLAAAAAALLSLGSVAPATAATGPDPTIDLLVLYTPEVLKARGSEAKVRAAVEEGIASMNDTLRRSNIAGRIRVVGVEQTSAPGSTVGRGKPAIDWLAGNTQSLRNTYDADLVSVVVAGGAGIASNPTMPFTTVSGNEAWSVVGNDWLAPDLKRGEAGVFAHELGHNLGALHDWGTTPATRGANPERHGYVNPAGLVDVMAYNNSSLCAPNSCSRRPYYSNPDVTVGGLPFGQRGGTRPSDIASVFAKTMPVVAGYRTATMVQFQYNEDGAARPSLVEPLAALNRLIAQRTLPGAYRSARIENAPSAARAGYSPAEVAAAVKAAKDSCSPTTNCELRDGTRYVTLPAKILPIMLPLLDFGAATGTIAFVRPLIDLTSPFVRVLLDPARTATGNPLGPIDVFARLSNAVGEGVRAAVTGTGDASRYLAPSTPGADTQRSTSTGSPAPVVSAAAARGPALTGAVARADSGRAGAEALTTDGAATAAAVPTPSVSAPDDAAASTPERATPGRTTPERSTPADTIARPSDSSATTGSNADSPQSPSGGTGVTSSAASSPSGTGESAGSGASPASTGSAASSASSDRASTAGS</sequence>
<name>D5UPB9_TSUPD</name>
<feature type="compositionally biased region" description="Polar residues" evidence="1">
    <location>
        <begin position="474"/>
        <end position="484"/>
    </location>
</feature>